<feature type="region of interest" description="Disordered" evidence="1">
    <location>
        <begin position="143"/>
        <end position="171"/>
    </location>
</feature>
<dbReference type="Proteomes" id="UP001500305">
    <property type="component" value="Unassembled WGS sequence"/>
</dbReference>
<dbReference type="SUPFAM" id="SSF53756">
    <property type="entry name" value="UDP-Glycosyltransferase/glycogen phosphorylase"/>
    <property type="match status" value="1"/>
</dbReference>
<reference evidence="3" key="1">
    <citation type="journal article" date="2019" name="Int. J. Syst. Evol. Microbiol.">
        <title>The Global Catalogue of Microorganisms (GCM) 10K type strain sequencing project: providing services to taxonomists for standard genome sequencing and annotation.</title>
        <authorList>
            <consortium name="The Broad Institute Genomics Platform"/>
            <consortium name="The Broad Institute Genome Sequencing Center for Infectious Disease"/>
            <person name="Wu L."/>
            <person name="Ma J."/>
        </authorList>
    </citation>
    <scope>NUCLEOTIDE SEQUENCE [LARGE SCALE GENOMIC DNA]</scope>
    <source>
        <strain evidence="3">JCM 7356</strain>
    </source>
</reference>
<gene>
    <name evidence="2" type="ORF">GCM10010430_44510</name>
</gene>
<evidence type="ECO:0008006" key="4">
    <source>
        <dbReference type="Google" id="ProtNLM"/>
    </source>
</evidence>
<evidence type="ECO:0000256" key="1">
    <source>
        <dbReference type="SAM" id="MobiDB-lite"/>
    </source>
</evidence>
<evidence type="ECO:0000313" key="3">
    <source>
        <dbReference type="Proteomes" id="UP001500305"/>
    </source>
</evidence>
<dbReference type="Pfam" id="PF13692">
    <property type="entry name" value="Glyco_trans_1_4"/>
    <property type="match status" value="1"/>
</dbReference>
<dbReference type="RefSeq" id="WP_344638225.1">
    <property type="nucleotide sequence ID" value="NZ_BAAATR010000020.1"/>
</dbReference>
<feature type="compositionally biased region" description="Pro residues" evidence="1">
    <location>
        <begin position="150"/>
        <end position="164"/>
    </location>
</feature>
<evidence type="ECO:0000313" key="2">
    <source>
        <dbReference type="EMBL" id="GAA2255774.1"/>
    </source>
</evidence>
<name>A0ABP5RCG7_9ACTN</name>
<keyword evidence="3" id="KW-1185">Reference proteome</keyword>
<protein>
    <recommendedName>
        <fullName evidence="4">Glycosyl transferase family 1 domain-containing protein</fullName>
    </recommendedName>
</protein>
<sequence length="171" mass="18362">MVEDPQGWLPGHGPGTITYTNSDVDRMLRDDDGNRRPLLLWMGRFLGFKRLDWLLHVFATLRESAPVRPALLVLGGFPGEWEGKHPHTLAERLGIGDDVYFAGWRPHGDLIDDLNASDLRDALRGRAVRLVCLEAMASATPVVATASGGPSPPSGPTGPGPPGGSPSRVTP</sequence>
<accession>A0ABP5RCG7</accession>
<dbReference type="EMBL" id="BAAATR010000020">
    <property type="protein sequence ID" value="GAA2255774.1"/>
    <property type="molecule type" value="Genomic_DNA"/>
</dbReference>
<organism evidence="2 3">
    <name type="scientific">Kitasatospora cystarginea</name>
    <dbReference type="NCBI Taxonomy" id="58350"/>
    <lineage>
        <taxon>Bacteria</taxon>
        <taxon>Bacillati</taxon>
        <taxon>Actinomycetota</taxon>
        <taxon>Actinomycetes</taxon>
        <taxon>Kitasatosporales</taxon>
        <taxon>Streptomycetaceae</taxon>
        <taxon>Kitasatospora</taxon>
    </lineage>
</organism>
<comment type="caution">
    <text evidence="2">The sequence shown here is derived from an EMBL/GenBank/DDBJ whole genome shotgun (WGS) entry which is preliminary data.</text>
</comment>
<dbReference type="Gene3D" id="3.40.50.2000">
    <property type="entry name" value="Glycogen Phosphorylase B"/>
    <property type="match status" value="1"/>
</dbReference>
<proteinExistence type="predicted"/>